<dbReference type="PANTHER" id="PTHR11319:SF35">
    <property type="entry name" value="OUTER MEMBRANE PROTEIN PMPC-RELATED"/>
    <property type="match status" value="1"/>
</dbReference>
<dbReference type="AlphaFoldDB" id="A0A6P1Y4L4"/>
<dbReference type="EMBL" id="CP048020">
    <property type="protein sequence ID" value="QHX43943.1"/>
    <property type="molecule type" value="Genomic_DNA"/>
</dbReference>
<dbReference type="RefSeq" id="WP_162664247.1">
    <property type="nucleotide sequence ID" value="NZ_CP048020.1"/>
</dbReference>
<gene>
    <name evidence="1" type="ORF">GWP43_11360</name>
</gene>
<dbReference type="InterPro" id="IPR011050">
    <property type="entry name" value="Pectin_lyase_fold/virulence"/>
</dbReference>
<evidence type="ECO:0008006" key="3">
    <source>
        <dbReference type="Google" id="ProtNLM"/>
    </source>
</evidence>
<dbReference type="InterPro" id="IPR006626">
    <property type="entry name" value="PbH1"/>
</dbReference>
<dbReference type="PANTHER" id="PTHR11319">
    <property type="entry name" value="G PROTEIN-COUPLED RECEPTOR-RELATED"/>
    <property type="match status" value="1"/>
</dbReference>
<dbReference type="SUPFAM" id="SSF51126">
    <property type="entry name" value="Pectin lyase-like"/>
    <property type="match status" value="2"/>
</dbReference>
<name>A0A6P1Y4L4_9SPIR</name>
<dbReference type="Proteomes" id="UP000464374">
    <property type="component" value="Chromosome"/>
</dbReference>
<reference evidence="1 2" key="1">
    <citation type="submission" date="2020-01" db="EMBL/GenBank/DDBJ databases">
        <title>Complete genome sequence of a human oral phylogroup 1 Treponema sp. strain ATCC 700766, originally isolated from periodontitis dental plaque.</title>
        <authorList>
            <person name="Chan Y."/>
            <person name="Huo Y.-B."/>
            <person name="Yu X.-L."/>
            <person name="Zeng H."/>
            <person name="Leung W.-K."/>
            <person name="Watt R.M."/>
        </authorList>
    </citation>
    <scope>NUCLEOTIDE SEQUENCE [LARGE SCALE GENOMIC DNA]</scope>
    <source>
        <strain evidence="1 2">OMZ 804</strain>
    </source>
</reference>
<organism evidence="1 2">
    <name type="scientific">Treponema vincentii</name>
    <dbReference type="NCBI Taxonomy" id="69710"/>
    <lineage>
        <taxon>Bacteria</taxon>
        <taxon>Pseudomonadati</taxon>
        <taxon>Spirochaetota</taxon>
        <taxon>Spirochaetia</taxon>
        <taxon>Spirochaetales</taxon>
        <taxon>Treponemataceae</taxon>
        <taxon>Treponema</taxon>
    </lineage>
</organism>
<accession>A0A6P1Y4L4</accession>
<dbReference type="InterPro" id="IPR012334">
    <property type="entry name" value="Pectin_lyas_fold"/>
</dbReference>
<proteinExistence type="predicted"/>
<dbReference type="SMART" id="SM00710">
    <property type="entry name" value="PbH1"/>
    <property type="match status" value="10"/>
</dbReference>
<evidence type="ECO:0000313" key="1">
    <source>
        <dbReference type="EMBL" id="QHX43943.1"/>
    </source>
</evidence>
<evidence type="ECO:0000313" key="2">
    <source>
        <dbReference type="Proteomes" id="UP000464374"/>
    </source>
</evidence>
<sequence>MNGTIQATSASGNFGNITVSKSITIRGKSGNPATDILDANKDTGGKSAHRIFNVTGGNLTMEGLTLTGGMAIAPGVGTNIGGGIYVGANSRAELKNCIITACKAARVGGGIYSKGELILDNCTIGGEQYYDGMDPAKPEGNTASSGGGVSSNQGNLTIIGGAITYNTADSPGGGIAFGSNDRTATLKVTGTDISHNKAKETGGGIYLSAPGYSDKYVNATLQDVTVKNNELTSTNVNDWRKGGGGIFFTNYTNGATLTIIGGSIEGNNARNFNGGGIYITTDRDDYVNGTLTLKDGARISGNSAENGGGVAVNSAKLIIESGCTIGGDNASQGNTAKTSGGGISVGKKAECTIKEGVTIRHNRVSNGTNIMDGGGGLYIKDTGTQADNGIVTITGTLGNPVRIEDNEARGSIGVGGGIANNGTITLTHVHISGCKAPDSAGLGGGIYVRRGACTLIDSNVNGCEASGAGGGVYVYKGADGAGEFTMQSSTRIVPSANNYRGKNDIFLRDGACIKLSGGLTGKRSVGRITVPDTNYNASTKVLHSDISVDENYKKFTVTPKGSQNWYVGSNGALTTTQPTP</sequence>
<protein>
    <recommendedName>
        <fullName evidence="3">Polymorphic outer membrane protein</fullName>
    </recommendedName>
</protein>
<dbReference type="Gene3D" id="2.160.20.10">
    <property type="entry name" value="Single-stranded right-handed beta-helix, Pectin lyase-like"/>
    <property type="match status" value="1"/>
</dbReference>
<dbReference type="KEGG" id="trz:GWP43_11360"/>